<feature type="transmembrane region" description="Helical" evidence="1">
    <location>
        <begin position="1018"/>
        <end position="1045"/>
    </location>
</feature>
<dbReference type="RefSeq" id="WP_145185451.1">
    <property type="nucleotide sequence ID" value="NZ_CP036290.1"/>
</dbReference>
<sequence length="1063" mass="115802">MKAVIAWFADNSVAANMLMALIVAIGVVSLGRVNIEVLPELDPRLVSISVPYPGASPAEVEESICTRIEEAVWDVDGIEEINSTASENAGTVLVEVRTDADPRIVLDDIKVRVDAIDTFPEEAEQPIVTEIVVRKKVIEVAIAADADEWSLRRLAEEVRDELLALEGLSQVELINARPYELTVELSEDRLRRYGLTFDEVAAALRRSSLNLPGGAVRAADGEILLRSSAQAYDGIDFEELVVRTGTDGSRVLLRDVADVVDGFRETDQASRFDGRPSIQLRVFRVGDQSALAVADTVKAYVERKSASLSDVFTLTTWGDESKILESRLETLMRNGLQGLVLVFVILALFLRFRLAFWVALGIPVCFVGTLAVMPSLDTSVNMISLFAFILVMGIVVDDAIVVAESVHTHQSKQKEGRAGARRGALEIAQPVLFAVSTTILAFLPMAFMDGAMSRLWFMIPAVVIPTLVFSLVESLLILPAHLSHTPRLVEWLSTVPPFSWWTRFQARFSQGLETFALKRYAPILRTALRWRFATLAVAVGLMATTFGVISNGMLNFNFMPNIEGDNVAAQIKLPPGTPIERTTEVAQIVEDAAAQLQEELRGTDPKVGDGDLVQHYFTALGSQPYRANSQSNDGLGGKSIGGAHLAEVTLQLVPSETRETSATVLEQRWRELVAPNLPPDAEVEFSAALTGADKDVQVRLRAPSTETLIAASQDLQDTLASYSGVYGIRDSYEEGKREVDLDLGPAGEQLGLRQADVARQVRQAFYGEEVQRMQRGRDDVRVMLRFPAAERRELSELERMRVRTADGAEVPLGDVATASLSRGYAAIDRSNRQRSLVVEADIDTQVQNKEALRRELEETILPGLEARHAGLVTGFSGTEKERSDSLAQLARYYVIALLGIFALMAIPFRSYVQPLLVMSAIPFGIVGAIGGHLITGHDLSMLSILGIIALSGVVVNDSLVLVDFVNRELRAGVGLIDAVMAAGVARFRAVILTSVTTFAGLTPLMLERSVQAQFMVPMAVSLAFGVMFATAITLLLVPCLFALFVRPAVDEEAVARDAGVVPV</sequence>
<dbReference type="OrthoDB" id="9806532at2"/>
<evidence type="ECO:0000313" key="2">
    <source>
        <dbReference type="EMBL" id="QDU84248.1"/>
    </source>
</evidence>
<keyword evidence="1" id="KW-0472">Membrane</keyword>
<feature type="transmembrane region" description="Helical" evidence="1">
    <location>
        <begin position="424"/>
        <end position="443"/>
    </location>
</feature>
<proteinExistence type="predicted"/>
<dbReference type="Gene3D" id="3.30.70.1320">
    <property type="entry name" value="Multidrug efflux transporter AcrB pore domain like"/>
    <property type="match status" value="1"/>
</dbReference>
<dbReference type="SUPFAM" id="SSF82866">
    <property type="entry name" value="Multidrug efflux transporter AcrB transmembrane domain"/>
    <property type="match status" value="2"/>
</dbReference>
<feature type="transmembrane region" description="Helical" evidence="1">
    <location>
        <begin position="890"/>
        <end position="908"/>
    </location>
</feature>
<dbReference type="Gene3D" id="3.30.70.1440">
    <property type="entry name" value="Multidrug efflux transporter AcrB pore domain"/>
    <property type="match status" value="1"/>
</dbReference>
<keyword evidence="1" id="KW-0812">Transmembrane</keyword>
<dbReference type="AlphaFoldDB" id="A0A518CYE4"/>
<organism evidence="2 3">
    <name type="scientific">Rohdeia mirabilis</name>
    <dbReference type="NCBI Taxonomy" id="2528008"/>
    <lineage>
        <taxon>Bacteria</taxon>
        <taxon>Pseudomonadati</taxon>
        <taxon>Planctomycetota</taxon>
        <taxon>Planctomycetia</taxon>
        <taxon>Planctomycetia incertae sedis</taxon>
        <taxon>Rohdeia</taxon>
    </lineage>
</organism>
<feature type="transmembrane region" description="Helical" evidence="1">
    <location>
        <begin position="528"/>
        <end position="549"/>
    </location>
</feature>
<keyword evidence="3" id="KW-1185">Reference proteome</keyword>
<dbReference type="Pfam" id="PF00873">
    <property type="entry name" value="ACR_tran"/>
    <property type="match status" value="1"/>
</dbReference>
<gene>
    <name evidence="2" type="primary">czcA_3</name>
    <name evidence="2" type="ORF">Pla163_13550</name>
</gene>
<dbReference type="Gene3D" id="3.30.2090.10">
    <property type="entry name" value="Multidrug efflux transporter AcrB TolC docking domain, DN and DC subdomains"/>
    <property type="match status" value="2"/>
</dbReference>
<dbReference type="SUPFAM" id="SSF82714">
    <property type="entry name" value="Multidrug efflux transporter AcrB TolC docking domain, DN and DC subdomains"/>
    <property type="match status" value="2"/>
</dbReference>
<accession>A0A518CYE4</accession>
<keyword evidence="1" id="KW-1133">Transmembrane helix</keyword>
<dbReference type="PRINTS" id="PR00702">
    <property type="entry name" value="ACRIFLAVINRP"/>
</dbReference>
<protein>
    <submittedName>
        <fullName evidence="2">Cobalt-zinc-cadmium resistance protein CzcA</fullName>
    </submittedName>
</protein>
<feature type="transmembrane region" description="Helical" evidence="1">
    <location>
        <begin position="915"/>
        <end position="935"/>
    </location>
</feature>
<dbReference type="PANTHER" id="PTHR32063:SF33">
    <property type="entry name" value="RND SUPERFAMILY EFFLUX PUMP PERMEASE COMPONENT"/>
    <property type="match status" value="1"/>
</dbReference>
<feature type="transmembrane region" description="Helical" evidence="1">
    <location>
        <begin position="382"/>
        <end position="403"/>
    </location>
</feature>
<feature type="transmembrane region" description="Helical" evidence="1">
    <location>
        <begin position="357"/>
        <end position="376"/>
    </location>
</feature>
<dbReference type="GO" id="GO:0005886">
    <property type="term" value="C:plasma membrane"/>
    <property type="evidence" value="ECO:0007669"/>
    <property type="project" value="TreeGrafter"/>
</dbReference>
<dbReference type="SUPFAM" id="SSF82693">
    <property type="entry name" value="Multidrug efflux transporter AcrB pore domain, PN1, PN2, PC1 and PC2 subdomains"/>
    <property type="match status" value="2"/>
</dbReference>
<feature type="transmembrane region" description="Helical" evidence="1">
    <location>
        <begin position="331"/>
        <end position="350"/>
    </location>
</feature>
<name>A0A518CYE4_9BACT</name>
<evidence type="ECO:0000256" key="1">
    <source>
        <dbReference type="SAM" id="Phobius"/>
    </source>
</evidence>
<dbReference type="Gene3D" id="1.20.1640.10">
    <property type="entry name" value="Multidrug efflux transporter AcrB transmembrane domain"/>
    <property type="match status" value="2"/>
</dbReference>
<feature type="transmembrane region" description="Helical" evidence="1">
    <location>
        <begin position="987"/>
        <end position="1006"/>
    </location>
</feature>
<feature type="transmembrane region" description="Helical" evidence="1">
    <location>
        <begin position="941"/>
        <end position="966"/>
    </location>
</feature>
<dbReference type="InterPro" id="IPR027463">
    <property type="entry name" value="AcrB_DN_DC_subdom"/>
</dbReference>
<dbReference type="PANTHER" id="PTHR32063">
    <property type="match status" value="1"/>
</dbReference>
<dbReference type="GO" id="GO:0042910">
    <property type="term" value="F:xenobiotic transmembrane transporter activity"/>
    <property type="evidence" value="ECO:0007669"/>
    <property type="project" value="TreeGrafter"/>
</dbReference>
<dbReference type="Proteomes" id="UP000319342">
    <property type="component" value="Chromosome"/>
</dbReference>
<feature type="transmembrane region" description="Helical" evidence="1">
    <location>
        <begin position="12"/>
        <end position="31"/>
    </location>
</feature>
<dbReference type="Gene3D" id="3.30.70.1430">
    <property type="entry name" value="Multidrug efflux transporter AcrB pore domain"/>
    <property type="match status" value="2"/>
</dbReference>
<dbReference type="InterPro" id="IPR001036">
    <property type="entry name" value="Acrflvin-R"/>
</dbReference>
<evidence type="ECO:0000313" key="3">
    <source>
        <dbReference type="Proteomes" id="UP000319342"/>
    </source>
</evidence>
<dbReference type="EMBL" id="CP036290">
    <property type="protein sequence ID" value="QDU84248.1"/>
    <property type="molecule type" value="Genomic_DNA"/>
</dbReference>
<reference evidence="2 3" key="1">
    <citation type="submission" date="2019-02" db="EMBL/GenBank/DDBJ databases">
        <title>Deep-cultivation of Planctomycetes and their phenomic and genomic characterization uncovers novel biology.</title>
        <authorList>
            <person name="Wiegand S."/>
            <person name="Jogler M."/>
            <person name="Boedeker C."/>
            <person name="Pinto D."/>
            <person name="Vollmers J."/>
            <person name="Rivas-Marin E."/>
            <person name="Kohn T."/>
            <person name="Peeters S.H."/>
            <person name="Heuer A."/>
            <person name="Rast P."/>
            <person name="Oberbeckmann S."/>
            <person name="Bunk B."/>
            <person name="Jeske O."/>
            <person name="Meyerdierks A."/>
            <person name="Storesund J.E."/>
            <person name="Kallscheuer N."/>
            <person name="Luecker S."/>
            <person name="Lage O.M."/>
            <person name="Pohl T."/>
            <person name="Merkel B.J."/>
            <person name="Hornburger P."/>
            <person name="Mueller R.-W."/>
            <person name="Bruemmer F."/>
            <person name="Labrenz M."/>
            <person name="Spormann A.M."/>
            <person name="Op den Camp H."/>
            <person name="Overmann J."/>
            <person name="Amann R."/>
            <person name="Jetten M.S.M."/>
            <person name="Mascher T."/>
            <person name="Medema M.H."/>
            <person name="Devos D.P."/>
            <person name="Kaster A.-K."/>
            <person name="Ovreas L."/>
            <person name="Rohde M."/>
            <person name="Galperin M.Y."/>
            <person name="Jogler C."/>
        </authorList>
    </citation>
    <scope>NUCLEOTIDE SEQUENCE [LARGE SCALE GENOMIC DNA]</scope>
    <source>
        <strain evidence="2 3">Pla163</strain>
    </source>
</reference>
<feature type="transmembrane region" description="Helical" evidence="1">
    <location>
        <begin position="455"/>
        <end position="478"/>
    </location>
</feature>